<organism evidence="3 4">
    <name type="scientific">Humitalea rosea</name>
    <dbReference type="NCBI Taxonomy" id="990373"/>
    <lineage>
        <taxon>Bacteria</taxon>
        <taxon>Pseudomonadati</taxon>
        <taxon>Pseudomonadota</taxon>
        <taxon>Alphaproteobacteria</taxon>
        <taxon>Acetobacterales</taxon>
        <taxon>Roseomonadaceae</taxon>
        <taxon>Humitalea</taxon>
    </lineage>
</organism>
<dbReference type="PANTHER" id="PTHR30486">
    <property type="entry name" value="TWITCHING MOTILITY PROTEIN PILT"/>
    <property type="match status" value="1"/>
</dbReference>
<dbReference type="Gene3D" id="3.40.50.300">
    <property type="entry name" value="P-loop containing nucleotide triphosphate hydrolases"/>
    <property type="match status" value="1"/>
</dbReference>
<dbReference type="Pfam" id="PF00437">
    <property type="entry name" value="T2SSE"/>
    <property type="match status" value="1"/>
</dbReference>
<name>A0A2W7JAD6_9PROT</name>
<dbReference type="OrthoDB" id="9810761at2"/>
<evidence type="ECO:0000256" key="1">
    <source>
        <dbReference type="ARBA" id="ARBA00006611"/>
    </source>
</evidence>
<dbReference type="Gene3D" id="3.30.450.380">
    <property type="match status" value="1"/>
</dbReference>
<dbReference type="EMBL" id="QKYU01000005">
    <property type="protein sequence ID" value="PZW48412.1"/>
    <property type="molecule type" value="Genomic_DNA"/>
</dbReference>
<sequence length="458" mass="49939">MSRSFGRRPLVAPEAAAPQVPPVTATAVAAPNAATTNTAAAQAPIQRLRAQVMERVDPVVAADLPAATLRVQLEALVHEIADRERIELSAREQARIAEELADDMLGYGPLEPLLQDDSISDIMVNGPNRVFIEVRGKVVQTNVRFRSSAQLSAIAQKMAATVGRRVDESSPLVDCRLADGSRVNVVFPPLAIDGACISIRKFAKRKVDLRAMADGGSMSPSVARVLEIAARCRLNVVISGGTGSGKTTMMNAMSRLIDETERIVTIEDAAELQLQQPHVVRLETRPMNLEGRGEITQRDLIKNALRMRPDRIIVGEVRGAEAFDMLQAMNTGHDGSYCTVHANTTRDAIIRIENMVMMGQSSLPSRAIRTQIASAVDIIVQVARMRDGGRRVLQVSEVCGLEGEVVTMNEVFTFEYQGEDATGRIRGRWVTGGIRPGFYDRLDYFGLGEAWMAALREA</sequence>
<comment type="similarity">
    <text evidence="1">Belongs to the GSP E family.</text>
</comment>
<evidence type="ECO:0000313" key="3">
    <source>
        <dbReference type="EMBL" id="PZW48412.1"/>
    </source>
</evidence>
<comment type="caution">
    <text evidence="3">The sequence shown here is derived from an EMBL/GenBank/DDBJ whole genome shotgun (WGS) entry which is preliminary data.</text>
</comment>
<dbReference type="InterPro" id="IPR001482">
    <property type="entry name" value="T2SS/T4SS_dom"/>
</dbReference>
<gene>
    <name evidence="3" type="ORF">C8P66_105161</name>
</gene>
<dbReference type="GO" id="GO:0016887">
    <property type="term" value="F:ATP hydrolysis activity"/>
    <property type="evidence" value="ECO:0007669"/>
    <property type="project" value="InterPro"/>
</dbReference>
<dbReference type="InterPro" id="IPR003593">
    <property type="entry name" value="AAA+_ATPase"/>
</dbReference>
<dbReference type="InterPro" id="IPR027417">
    <property type="entry name" value="P-loop_NTPase"/>
</dbReference>
<accession>A0A2W7JAD6</accession>
<dbReference type="RefSeq" id="WP_111397279.1">
    <property type="nucleotide sequence ID" value="NZ_QKYU01000005.1"/>
</dbReference>
<dbReference type="Proteomes" id="UP000249688">
    <property type="component" value="Unassembled WGS sequence"/>
</dbReference>
<dbReference type="AlphaFoldDB" id="A0A2W7JAD6"/>
<dbReference type="SMART" id="SM00382">
    <property type="entry name" value="AAA"/>
    <property type="match status" value="1"/>
</dbReference>
<keyword evidence="4" id="KW-1185">Reference proteome</keyword>
<feature type="domain" description="AAA+ ATPase" evidence="2">
    <location>
        <begin position="232"/>
        <end position="362"/>
    </location>
</feature>
<dbReference type="PANTHER" id="PTHR30486:SF6">
    <property type="entry name" value="TYPE IV PILUS RETRACTATION ATPASE PILT"/>
    <property type="match status" value="1"/>
</dbReference>
<proteinExistence type="inferred from homology"/>
<evidence type="ECO:0000259" key="2">
    <source>
        <dbReference type="SMART" id="SM00382"/>
    </source>
</evidence>
<dbReference type="SUPFAM" id="SSF52540">
    <property type="entry name" value="P-loop containing nucleoside triphosphate hydrolases"/>
    <property type="match status" value="1"/>
</dbReference>
<dbReference type="InterPro" id="IPR050921">
    <property type="entry name" value="T4SS_GSP_E_ATPase"/>
</dbReference>
<evidence type="ECO:0000313" key="4">
    <source>
        <dbReference type="Proteomes" id="UP000249688"/>
    </source>
</evidence>
<protein>
    <submittedName>
        <fullName evidence="3">Pilus assembly protein CpaF</fullName>
    </submittedName>
</protein>
<reference evidence="3 4" key="1">
    <citation type="submission" date="2018-06" db="EMBL/GenBank/DDBJ databases">
        <title>Genomic Encyclopedia of Archaeal and Bacterial Type Strains, Phase II (KMG-II): from individual species to whole genera.</title>
        <authorList>
            <person name="Goeker M."/>
        </authorList>
    </citation>
    <scope>NUCLEOTIDE SEQUENCE [LARGE SCALE GENOMIC DNA]</scope>
    <source>
        <strain evidence="3 4">DSM 24525</strain>
    </source>
</reference>
<dbReference type="CDD" id="cd01130">
    <property type="entry name" value="VirB11-like_ATPase"/>
    <property type="match status" value="1"/>
</dbReference>